<proteinExistence type="predicted"/>
<dbReference type="GO" id="GO:0005759">
    <property type="term" value="C:mitochondrial matrix"/>
    <property type="evidence" value="ECO:0007669"/>
    <property type="project" value="TreeGrafter"/>
</dbReference>
<dbReference type="STRING" id="1071378.G0W6I3"/>
<sequence>MAHNQAMVGSVNRHIFGIYKSLIKELVRNERSARIKQTLEDNKRHVSLLLYKKSQILRNLEFQSKQNSFVDRKNDLTVKAYHDLNKIENRIKSLKSENPRTDKSLLFLNDSEPIKSIFKNVLSMEHKRGNNTRDLQHFKDTIDFLKNQREYQQLVELYFADSNLTQAEKIKRTANRVGLDTPR</sequence>
<organism evidence="1 2">
    <name type="scientific">Naumovozyma dairenensis (strain ATCC 10597 / BCRC 20456 / CBS 421 / NBRC 0211 / NRRL Y-12639)</name>
    <name type="common">Saccharomyces dairenensis</name>
    <dbReference type="NCBI Taxonomy" id="1071378"/>
    <lineage>
        <taxon>Eukaryota</taxon>
        <taxon>Fungi</taxon>
        <taxon>Dikarya</taxon>
        <taxon>Ascomycota</taxon>
        <taxon>Saccharomycotina</taxon>
        <taxon>Saccharomycetes</taxon>
        <taxon>Saccharomycetales</taxon>
        <taxon>Saccharomycetaceae</taxon>
        <taxon>Naumovozyma</taxon>
    </lineage>
</organism>
<gene>
    <name evidence="1" type="primary">NDAI0B03600</name>
    <name evidence="1" type="ordered locus">NDAI_0B03600</name>
</gene>
<dbReference type="Pfam" id="PF13233">
    <property type="entry name" value="Complex1_LYR_2"/>
    <property type="match status" value="1"/>
</dbReference>
<dbReference type="PANTHER" id="PTHR28015:SF1">
    <property type="entry name" value="ATP SYNTHASE ASSEMBLY FACTOR FMC1, MITOCHONDRIAL"/>
    <property type="match status" value="1"/>
</dbReference>
<dbReference type="GO" id="GO:0033615">
    <property type="term" value="P:mitochondrial proton-transporting ATP synthase complex assembly"/>
    <property type="evidence" value="ECO:0007669"/>
    <property type="project" value="InterPro"/>
</dbReference>
<dbReference type="InterPro" id="IPR039196">
    <property type="entry name" value="Fmc1"/>
</dbReference>
<dbReference type="HOGENOM" id="CLU_128881_1_0_1"/>
<dbReference type="OMA" id="HRVGFEL"/>
<dbReference type="KEGG" id="ndi:NDAI_0B03600"/>
<dbReference type="Proteomes" id="UP000000689">
    <property type="component" value="Chromosome 2"/>
</dbReference>
<name>G0W6I3_NAUDC</name>
<reference evidence="1 2" key="1">
    <citation type="journal article" date="2011" name="Proc. Natl. Acad. Sci. U.S.A.">
        <title>Evolutionary erosion of yeast sex chromosomes by mating-type switching accidents.</title>
        <authorList>
            <person name="Gordon J.L."/>
            <person name="Armisen D."/>
            <person name="Proux-Wera E."/>
            <person name="Oheigeartaigh S.S."/>
            <person name="Byrne K.P."/>
            <person name="Wolfe K.H."/>
        </authorList>
    </citation>
    <scope>NUCLEOTIDE SEQUENCE [LARGE SCALE GENOMIC DNA]</scope>
    <source>
        <strain evidence="2">ATCC 10597 / BCRC 20456 / CBS 421 / NBRC 0211 / NRRL Y-12639</strain>
    </source>
</reference>
<dbReference type="eggNOG" id="ENOG502SD6J">
    <property type="taxonomic scope" value="Eukaryota"/>
</dbReference>
<dbReference type="RefSeq" id="XP_003668637.1">
    <property type="nucleotide sequence ID" value="XM_003668589.1"/>
</dbReference>
<dbReference type="PANTHER" id="PTHR28015">
    <property type="entry name" value="ATP SYNTHASE ASSEMBLY FACTOR FMC1, MITOCHONDRIAL"/>
    <property type="match status" value="1"/>
</dbReference>
<dbReference type="OrthoDB" id="15893at2759"/>
<dbReference type="AlphaFoldDB" id="G0W6I3"/>
<accession>G0W6I3</accession>
<dbReference type="GeneID" id="11497499"/>
<protein>
    <submittedName>
        <fullName evidence="1">Uncharacterized protein</fullName>
    </submittedName>
</protein>
<dbReference type="EMBL" id="HE580268">
    <property type="protein sequence ID" value="CCD23394.1"/>
    <property type="molecule type" value="Genomic_DNA"/>
</dbReference>
<evidence type="ECO:0000313" key="1">
    <source>
        <dbReference type="EMBL" id="CCD23394.1"/>
    </source>
</evidence>
<evidence type="ECO:0000313" key="2">
    <source>
        <dbReference type="Proteomes" id="UP000000689"/>
    </source>
</evidence>
<keyword evidence="2" id="KW-1185">Reference proteome</keyword>